<keyword evidence="3" id="KW-0731">Sigma factor</keyword>
<dbReference type="Pfam" id="PF08281">
    <property type="entry name" value="Sigma70_r4_2"/>
    <property type="match status" value="1"/>
</dbReference>
<feature type="domain" description="RNA polymerase sigma-70 region 2" evidence="5">
    <location>
        <begin position="38"/>
        <end position="103"/>
    </location>
</feature>
<proteinExistence type="inferred from homology"/>
<dbReference type="InterPro" id="IPR013325">
    <property type="entry name" value="RNA_pol_sigma_r2"/>
</dbReference>
<sequence>MDNNSNNISVTPRFKGLPDEEVILKIREGQKELYELIIRKYNERLYRIARSFVQNEADVKDIMQDSYIRAFEKLDQFKGRAKFSTWLTKIFINTSLAKLKQNKQQRERTVDLSNELFETEQSEFISQQNEEQKIIKSNIKKLLENSIDHLPEKYRTVFMMREVEGINVAETADCLNISEENVKVRLHRAKIMLKDLLKDHISEIEIFGFRFERCDRITAAVMGYIDKHY</sequence>
<gene>
    <name evidence="7" type="ORF">QQ008_28510</name>
</gene>
<keyword evidence="2" id="KW-0805">Transcription regulation</keyword>
<evidence type="ECO:0000256" key="4">
    <source>
        <dbReference type="ARBA" id="ARBA00023163"/>
    </source>
</evidence>
<dbReference type="PANTHER" id="PTHR43133">
    <property type="entry name" value="RNA POLYMERASE ECF-TYPE SIGMA FACTO"/>
    <property type="match status" value="1"/>
</dbReference>
<dbReference type="EMBL" id="JAUJEA010000018">
    <property type="protein sequence ID" value="MDN5205361.1"/>
    <property type="molecule type" value="Genomic_DNA"/>
</dbReference>
<dbReference type="PANTHER" id="PTHR43133:SF51">
    <property type="entry name" value="RNA POLYMERASE SIGMA FACTOR"/>
    <property type="match status" value="1"/>
</dbReference>
<dbReference type="Pfam" id="PF04542">
    <property type="entry name" value="Sigma70_r2"/>
    <property type="match status" value="1"/>
</dbReference>
<dbReference type="RefSeq" id="WP_346755382.1">
    <property type="nucleotide sequence ID" value="NZ_JAUJEA010000018.1"/>
</dbReference>
<dbReference type="SUPFAM" id="SSF88659">
    <property type="entry name" value="Sigma3 and sigma4 domains of RNA polymerase sigma factors"/>
    <property type="match status" value="1"/>
</dbReference>
<evidence type="ECO:0000313" key="8">
    <source>
        <dbReference type="Proteomes" id="UP001172082"/>
    </source>
</evidence>
<feature type="domain" description="RNA polymerase sigma factor 70 region 4 type 2" evidence="6">
    <location>
        <begin position="142"/>
        <end position="191"/>
    </location>
</feature>
<evidence type="ECO:0000256" key="1">
    <source>
        <dbReference type="ARBA" id="ARBA00010641"/>
    </source>
</evidence>
<dbReference type="InterPro" id="IPR013249">
    <property type="entry name" value="RNA_pol_sigma70_r4_t2"/>
</dbReference>
<keyword evidence="4" id="KW-0804">Transcription</keyword>
<evidence type="ECO:0000259" key="6">
    <source>
        <dbReference type="Pfam" id="PF08281"/>
    </source>
</evidence>
<comment type="caution">
    <text evidence="7">The sequence shown here is derived from an EMBL/GenBank/DDBJ whole genome shotgun (WGS) entry which is preliminary data.</text>
</comment>
<evidence type="ECO:0000259" key="5">
    <source>
        <dbReference type="Pfam" id="PF04542"/>
    </source>
</evidence>
<dbReference type="InterPro" id="IPR007627">
    <property type="entry name" value="RNA_pol_sigma70_r2"/>
</dbReference>
<dbReference type="SUPFAM" id="SSF88946">
    <property type="entry name" value="Sigma2 domain of RNA polymerase sigma factors"/>
    <property type="match status" value="1"/>
</dbReference>
<protein>
    <submittedName>
        <fullName evidence="7">RNA polymerase sigma factor</fullName>
    </submittedName>
</protein>
<dbReference type="Proteomes" id="UP001172082">
    <property type="component" value="Unassembled WGS sequence"/>
</dbReference>
<evidence type="ECO:0000313" key="7">
    <source>
        <dbReference type="EMBL" id="MDN5205361.1"/>
    </source>
</evidence>
<organism evidence="7 8">
    <name type="scientific">Splendidivirga corallicola</name>
    <dbReference type="NCBI Taxonomy" id="3051826"/>
    <lineage>
        <taxon>Bacteria</taxon>
        <taxon>Pseudomonadati</taxon>
        <taxon>Bacteroidota</taxon>
        <taxon>Cytophagia</taxon>
        <taxon>Cytophagales</taxon>
        <taxon>Splendidivirgaceae</taxon>
        <taxon>Splendidivirga</taxon>
    </lineage>
</organism>
<dbReference type="CDD" id="cd06171">
    <property type="entry name" value="Sigma70_r4"/>
    <property type="match status" value="1"/>
</dbReference>
<reference evidence="7" key="1">
    <citation type="submission" date="2023-06" db="EMBL/GenBank/DDBJ databases">
        <title>Genomic of Parafulvivirga corallium.</title>
        <authorList>
            <person name="Wang G."/>
        </authorList>
    </citation>
    <scope>NUCLEOTIDE SEQUENCE</scope>
    <source>
        <strain evidence="7">BMA10</strain>
    </source>
</reference>
<dbReference type="InterPro" id="IPR014284">
    <property type="entry name" value="RNA_pol_sigma-70_dom"/>
</dbReference>
<dbReference type="InterPro" id="IPR013324">
    <property type="entry name" value="RNA_pol_sigma_r3/r4-like"/>
</dbReference>
<keyword evidence="8" id="KW-1185">Reference proteome</keyword>
<dbReference type="InterPro" id="IPR036388">
    <property type="entry name" value="WH-like_DNA-bd_sf"/>
</dbReference>
<comment type="similarity">
    <text evidence="1">Belongs to the sigma-70 factor family. ECF subfamily.</text>
</comment>
<dbReference type="NCBIfam" id="NF008888">
    <property type="entry name" value="PRK11922.1"/>
    <property type="match status" value="1"/>
</dbReference>
<dbReference type="InterPro" id="IPR039425">
    <property type="entry name" value="RNA_pol_sigma-70-like"/>
</dbReference>
<accession>A0ABT8KXB2</accession>
<evidence type="ECO:0000256" key="3">
    <source>
        <dbReference type="ARBA" id="ARBA00023082"/>
    </source>
</evidence>
<dbReference type="Gene3D" id="1.10.1740.10">
    <property type="match status" value="1"/>
</dbReference>
<name>A0ABT8KXB2_9BACT</name>
<dbReference type="NCBIfam" id="TIGR02937">
    <property type="entry name" value="sigma70-ECF"/>
    <property type="match status" value="1"/>
</dbReference>
<dbReference type="Gene3D" id="1.10.10.10">
    <property type="entry name" value="Winged helix-like DNA-binding domain superfamily/Winged helix DNA-binding domain"/>
    <property type="match status" value="1"/>
</dbReference>
<evidence type="ECO:0000256" key="2">
    <source>
        <dbReference type="ARBA" id="ARBA00023015"/>
    </source>
</evidence>